<evidence type="ECO:0000256" key="2">
    <source>
        <dbReference type="ARBA" id="ARBA00022732"/>
    </source>
</evidence>
<dbReference type="PROSITE" id="PS51688">
    <property type="entry name" value="ICA"/>
    <property type="match status" value="1"/>
</dbReference>
<dbReference type="KEGG" id="vg:15041970"/>
<comment type="subcellular location">
    <subcellularLocation>
        <location evidence="1">Virion</location>
    </subcellularLocation>
</comment>
<dbReference type="RefSeq" id="YP_007677111.1">
    <property type="nucleotide sequence ID" value="NC_020873.1"/>
</dbReference>
<dbReference type="InterPro" id="IPR030392">
    <property type="entry name" value="S74_ICA"/>
</dbReference>
<dbReference type="Proteomes" id="UP000011865">
    <property type="component" value="Segment"/>
</dbReference>
<dbReference type="InterPro" id="IPR008577">
    <property type="entry name" value="DUF859"/>
</dbReference>
<dbReference type="Pfam" id="PF13884">
    <property type="entry name" value="Peptidase_S74"/>
    <property type="match status" value="1"/>
</dbReference>
<dbReference type="EMBL" id="JX094431">
    <property type="protein sequence ID" value="AFQ96521.1"/>
    <property type="molecule type" value="Genomic_DNA"/>
</dbReference>
<evidence type="ECO:0000313" key="4">
    <source>
        <dbReference type="EMBL" id="AFQ96521.1"/>
    </source>
</evidence>
<dbReference type="OrthoDB" id="834at10239"/>
<dbReference type="GeneID" id="15041970"/>
<name>M4HNS1_9CAUD</name>
<evidence type="ECO:0000313" key="5">
    <source>
        <dbReference type="Proteomes" id="UP000011865"/>
    </source>
</evidence>
<reference evidence="4 5" key="1">
    <citation type="journal article" date="2013" name="Virol. J.">
        <title>Genome sequence and analysis of a broad-host range lytic bacteriophage that infects the Bacillus cereus group.</title>
        <authorList>
            <person name="El-Arabi T.F."/>
            <person name="Griffiths M.W."/>
            <person name="She Y.M."/>
            <person name="Villegas A."/>
            <person name="Lingohr E.J."/>
            <person name="Kropinski A.M."/>
        </authorList>
    </citation>
    <scope>NUCLEOTIDE SEQUENCE [LARGE SCALE GENOMIC DNA]</scope>
</reference>
<proteinExistence type="predicted"/>
<accession>M4HNS1</accession>
<keyword evidence="5" id="KW-1185">Reference proteome</keyword>
<gene>
    <name evidence="4" type="primary">orf212</name>
</gene>
<dbReference type="Pfam" id="PF05895">
    <property type="entry name" value="DUF859"/>
    <property type="match status" value="2"/>
</dbReference>
<evidence type="ECO:0000259" key="3">
    <source>
        <dbReference type="PROSITE" id="PS51688"/>
    </source>
</evidence>
<keyword evidence="2" id="KW-0946">Virion</keyword>
<feature type="domain" description="Peptidase S74" evidence="3">
    <location>
        <begin position="805"/>
        <end position="894"/>
    </location>
</feature>
<keyword evidence="2" id="KW-1227">Viral tail protein</keyword>
<organism evidence="4 5">
    <name type="scientific">Bacillus phage vB_BceM_Bc431v3</name>
    <dbReference type="NCBI Taxonomy" id="1195072"/>
    <lineage>
        <taxon>Viruses</taxon>
        <taxon>Duplodnaviria</taxon>
        <taxon>Heunggongvirae</taxon>
        <taxon>Uroviricota</taxon>
        <taxon>Caudoviricetes</taxon>
        <taxon>Herelleviridae</taxon>
        <taxon>Bastillevirinae</taxon>
        <taxon>Caeruleovirus</taxon>
        <taxon>Caeruleovirus Bc431</taxon>
    </lineage>
</organism>
<evidence type="ECO:0000256" key="1">
    <source>
        <dbReference type="ARBA" id="ARBA00004328"/>
    </source>
</evidence>
<dbReference type="GO" id="GO:0098015">
    <property type="term" value="C:virus tail"/>
    <property type="evidence" value="ECO:0007669"/>
    <property type="project" value="UniProtKB-KW"/>
</dbReference>
<protein>
    <submittedName>
        <fullName evidence="4">Putative minor structural protein</fullName>
    </submittedName>
</protein>
<sequence>MASGGFDLSTSNTYVKGRVNWSSTANTNENYSNVYVEMRFSRTNSGYTTYGSGTFGIYVDGQAVENTTSFSITQNSNTLVVSGTVRVNHNADGTKNFRIGASGFTNVFSINEGSTTAYMDNIPRASTISSNVSWTAGVNSLPVTINRASSAFVHYVELQVKNPINGSWAIVASRSNVGDSVTFDFSKDEITKMYQQIVAYEETQAWMKVETWNGGTFVGRNEKYGTVYAAPTGTASYNQWGSFDIGQSITGWVNNYVNGFTYNLTMNFGSFSRTWNNVPKDYTLSFSAAEIQTLYGQTSTANSKTGTITCRTLYNGVYAEDGAPVSNVTTFTLNVKSSDPTYAGGFTYLDTNGTTTTLTGNNQYIVQGKSKLQIKLPAANKATANNGATMSRYDVTVNGVTQSVNYATTDLTVNFNEVNASSNATATVTAVDSRGNKTSASSVILMLPYSPPVISASADRLNNFEDSTTIKLSGSISPLTISSANKNSLTVVKFQRRQVGGTYDSPGTNFTITGNPNFTATDVKVNLANTLAWEILITATDKVGSTVTLTRTVPVGTPIFFIDTVKKTVGVNKFPTSAANGLEIAGDLDVDGIIKAKADQWMGNSKVGLDMRNSDMKGLNALYFNDASDSGDEGINFLRSGKGVGSTNIADYDNFCVYDGAFRLNNRNLFWQEGGQASNNIRLAGDMYSQTTGGVIFDVWGNIKGQPTAVDYNTWSVQDTAGRTRFICGIGRGSTAATEVKSYTGGIKLVHDDIQVAAFWQQGQGASHIFQLGAGILQYYNNWFEFKGPGNSGWGNVYGNWVAPSSAAYKKDIQVFDDSALSYVNSVKPVLYQYLEQDDSEPYTLGLIAEESPVIIQGANGKGVNAYSMITLLWKAMQEIDGKVENINRRITLR</sequence>